<dbReference type="Proteomes" id="UP000821845">
    <property type="component" value="Chromosome 3"/>
</dbReference>
<gene>
    <name evidence="1" type="ORF">HPB50_014700</name>
</gene>
<protein>
    <submittedName>
        <fullName evidence="1">Uncharacterized protein</fullName>
    </submittedName>
</protein>
<evidence type="ECO:0000313" key="2">
    <source>
        <dbReference type="Proteomes" id="UP000821845"/>
    </source>
</evidence>
<keyword evidence="2" id="KW-1185">Reference proteome</keyword>
<dbReference type="EMBL" id="CM023483">
    <property type="protein sequence ID" value="KAH6936186.1"/>
    <property type="molecule type" value="Genomic_DNA"/>
</dbReference>
<accession>A0ACB7SQH6</accession>
<sequence length="79" mass="8774">MELDTGAAVPVISLGQFRSLFLTVPLGKTNLTLRTYTGEPVKPCGVSCLQVEHSNQFRRLPLYYVLPQSGPELVGRNWL</sequence>
<evidence type="ECO:0000313" key="1">
    <source>
        <dbReference type="EMBL" id="KAH6936186.1"/>
    </source>
</evidence>
<organism evidence="1 2">
    <name type="scientific">Hyalomma asiaticum</name>
    <name type="common">Tick</name>
    <dbReference type="NCBI Taxonomy" id="266040"/>
    <lineage>
        <taxon>Eukaryota</taxon>
        <taxon>Metazoa</taxon>
        <taxon>Ecdysozoa</taxon>
        <taxon>Arthropoda</taxon>
        <taxon>Chelicerata</taxon>
        <taxon>Arachnida</taxon>
        <taxon>Acari</taxon>
        <taxon>Parasitiformes</taxon>
        <taxon>Ixodida</taxon>
        <taxon>Ixodoidea</taxon>
        <taxon>Ixodidae</taxon>
        <taxon>Hyalomminae</taxon>
        <taxon>Hyalomma</taxon>
    </lineage>
</organism>
<name>A0ACB7SQH6_HYAAI</name>
<comment type="caution">
    <text evidence="1">The sequence shown here is derived from an EMBL/GenBank/DDBJ whole genome shotgun (WGS) entry which is preliminary data.</text>
</comment>
<proteinExistence type="predicted"/>
<reference evidence="1" key="1">
    <citation type="submission" date="2020-05" db="EMBL/GenBank/DDBJ databases">
        <title>Large-scale comparative analyses of tick genomes elucidate their genetic diversity and vector capacities.</title>
        <authorList>
            <person name="Jia N."/>
            <person name="Wang J."/>
            <person name="Shi W."/>
            <person name="Du L."/>
            <person name="Sun Y."/>
            <person name="Zhan W."/>
            <person name="Jiang J."/>
            <person name="Wang Q."/>
            <person name="Zhang B."/>
            <person name="Ji P."/>
            <person name="Sakyi L.B."/>
            <person name="Cui X."/>
            <person name="Yuan T."/>
            <person name="Jiang B."/>
            <person name="Yang W."/>
            <person name="Lam T.T.-Y."/>
            <person name="Chang Q."/>
            <person name="Ding S."/>
            <person name="Wang X."/>
            <person name="Zhu J."/>
            <person name="Ruan X."/>
            <person name="Zhao L."/>
            <person name="Wei J."/>
            <person name="Que T."/>
            <person name="Du C."/>
            <person name="Cheng J."/>
            <person name="Dai P."/>
            <person name="Han X."/>
            <person name="Huang E."/>
            <person name="Gao Y."/>
            <person name="Liu J."/>
            <person name="Shao H."/>
            <person name="Ye R."/>
            <person name="Li L."/>
            <person name="Wei W."/>
            <person name="Wang X."/>
            <person name="Wang C."/>
            <person name="Yang T."/>
            <person name="Huo Q."/>
            <person name="Li W."/>
            <person name="Guo W."/>
            <person name="Chen H."/>
            <person name="Zhou L."/>
            <person name="Ni X."/>
            <person name="Tian J."/>
            <person name="Zhou Y."/>
            <person name="Sheng Y."/>
            <person name="Liu T."/>
            <person name="Pan Y."/>
            <person name="Xia L."/>
            <person name="Li J."/>
            <person name="Zhao F."/>
            <person name="Cao W."/>
        </authorList>
    </citation>
    <scope>NUCLEOTIDE SEQUENCE</scope>
    <source>
        <strain evidence="1">Hyas-2018</strain>
    </source>
</reference>